<dbReference type="STRING" id="269796.Rru_A3470"/>
<dbReference type="Proteomes" id="UP000001929">
    <property type="component" value="Chromosome"/>
</dbReference>
<dbReference type="KEGG" id="rru:Rru_A3470"/>
<reference evidence="2 3" key="1">
    <citation type="journal article" date="2011" name="Stand. Genomic Sci.">
        <title>Complete genome sequence of Rhodospirillum rubrum type strain (S1).</title>
        <authorList>
            <person name="Munk A.C."/>
            <person name="Copeland A."/>
            <person name="Lucas S."/>
            <person name="Lapidus A."/>
            <person name="Del Rio T.G."/>
            <person name="Barry K."/>
            <person name="Detter J.C."/>
            <person name="Hammon N."/>
            <person name="Israni S."/>
            <person name="Pitluck S."/>
            <person name="Brettin T."/>
            <person name="Bruce D."/>
            <person name="Han C."/>
            <person name="Tapia R."/>
            <person name="Gilna P."/>
            <person name="Schmutz J."/>
            <person name="Larimer F."/>
            <person name="Land M."/>
            <person name="Kyrpides N.C."/>
            <person name="Mavromatis K."/>
            <person name="Richardson P."/>
            <person name="Rohde M."/>
            <person name="Goker M."/>
            <person name="Klenk H.P."/>
            <person name="Zhang Y."/>
            <person name="Roberts G.P."/>
            <person name="Reslewic S."/>
            <person name="Schwartz D.C."/>
        </authorList>
    </citation>
    <scope>NUCLEOTIDE SEQUENCE [LARGE SCALE GENOMIC DNA]</scope>
    <source>
        <strain evidence="3">ATCC 11170 / ATH 1.1.1 / DSM 467 / LMG 4362 / NCIMB 8255 / S1</strain>
    </source>
</reference>
<evidence type="ECO:0008006" key="4">
    <source>
        <dbReference type="Google" id="ProtNLM"/>
    </source>
</evidence>
<sequence>MRRFPFLPLVAALLVSLVTACAGSAPSTPKQAAVRVERTHQLPPAPAPTTFAITPRDRAQAADPAFQAAANVVAPLLTRHGHRWITGTEARRAVWRVGLETTMSSYSDMAPAAGVSYRFGWSTPGGLAMGKAPAGDIGPGAPPTMIEKRLSVTITAEGRTVYEGRALLVDDGRDLMDALVPLARALFLRFPGPQGIDMGEAPTKP</sequence>
<protein>
    <recommendedName>
        <fullName evidence="4">DUF4136 domain-containing protein</fullName>
    </recommendedName>
</protein>
<keyword evidence="1" id="KW-0732">Signal</keyword>
<gene>
    <name evidence="2" type="ordered locus">Rru_A3470</name>
</gene>
<organism evidence="2 3">
    <name type="scientific">Rhodospirillum rubrum (strain ATCC 11170 / ATH 1.1.1 / DSM 467 / LMG 4362 / NCIMB 8255 / S1)</name>
    <dbReference type="NCBI Taxonomy" id="269796"/>
    <lineage>
        <taxon>Bacteria</taxon>
        <taxon>Pseudomonadati</taxon>
        <taxon>Pseudomonadota</taxon>
        <taxon>Alphaproteobacteria</taxon>
        <taxon>Rhodospirillales</taxon>
        <taxon>Rhodospirillaceae</taxon>
        <taxon>Rhodospirillum</taxon>
    </lineage>
</organism>
<dbReference type="PROSITE" id="PS51257">
    <property type="entry name" value="PROKAR_LIPOPROTEIN"/>
    <property type="match status" value="1"/>
</dbReference>
<dbReference type="EMBL" id="CP000230">
    <property type="protein sequence ID" value="ABC24264.1"/>
    <property type="molecule type" value="Genomic_DNA"/>
</dbReference>
<dbReference type="PATRIC" id="fig|269796.9.peg.3586"/>
<dbReference type="HOGENOM" id="CLU_1199027_0_0_5"/>
<feature type="chain" id="PRO_5004214714" description="DUF4136 domain-containing protein" evidence="1">
    <location>
        <begin position="23"/>
        <end position="205"/>
    </location>
</feature>
<dbReference type="RefSeq" id="WP_011391217.1">
    <property type="nucleotide sequence ID" value="NC_007643.1"/>
</dbReference>
<dbReference type="EnsemblBacteria" id="ABC24264">
    <property type="protein sequence ID" value="ABC24264"/>
    <property type="gene ID" value="Rru_A3470"/>
</dbReference>
<evidence type="ECO:0000313" key="3">
    <source>
        <dbReference type="Proteomes" id="UP000001929"/>
    </source>
</evidence>
<feature type="signal peptide" evidence="1">
    <location>
        <begin position="1"/>
        <end position="22"/>
    </location>
</feature>
<dbReference type="AlphaFoldDB" id="Q2RNN1"/>
<proteinExistence type="predicted"/>
<accession>Q2RNN1</accession>
<name>Q2RNN1_RHORT</name>
<evidence type="ECO:0000313" key="2">
    <source>
        <dbReference type="EMBL" id="ABC24264.1"/>
    </source>
</evidence>
<keyword evidence="3" id="KW-1185">Reference proteome</keyword>
<evidence type="ECO:0000256" key="1">
    <source>
        <dbReference type="SAM" id="SignalP"/>
    </source>
</evidence>